<feature type="compositionally biased region" description="Low complexity" evidence="1">
    <location>
        <begin position="149"/>
        <end position="159"/>
    </location>
</feature>
<name>A0A9W7BS12_9STRA</name>
<keyword evidence="3" id="KW-1185">Reference proteome</keyword>
<dbReference type="AlphaFoldDB" id="A0A9W7BS12"/>
<proteinExistence type="predicted"/>
<evidence type="ECO:0000313" key="2">
    <source>
        <dbReference type="EMBL" id="GMH95684.1"/>
    </source>
</evidence>
<accession>A0A9W7BS12</accession>
<sequence length="323" mass="36143">MSHSGMTNVTFHVDTEQAKKTIQLTVSSDTSLSTLLNQTLLPHLPTTPHTLYDLTLSPPKPVTLTEETDGDVGENSVTLYSLGWFPKCILKAVPLGSEVPVSGWDGVWKPESETSETSETNAAQTTKRPKVQEIFKAVEERFTASERLPPSSAGASSSQLPPPPPPSLQIKKSKAERNAALDARIQLLDEKTAGKKGKKKKIADKVKQMLIKSRAEGEKRLRAEDRFYVEVMFLDKSDGGVTNYFFFSRLWSVGRVCDFVDGKVGGKLESDRIEFLIKVNEEFKKIGNIKYLNDLERDGKVKQFERVFVRRVGESEEMTEEME</sequence>
<evidence type="ECO:0000313" key="3">
    <source>
        <dbReference type="Proteomes" id="UP001165160"/>
    </source>
</evidence>
<reference evidence="3" key="1">
    <citation type="journal article" date="2023" name="Commun. Biol.">
        <title>Genome analysis of Parmales, the sister group of diatoms, reveals the evolutionary specialization of diatoms from phago-mixotrophs to photoautotrophs.</title>
        <authorList>
            <person name="Ban H."/>
            <person name="Sato S."/>
            <person name="Yoshikawa S."/>
            <person name="Yamada K."/>
            <person name="Nakamura Y."/>
            <person name="Ichinomiya M."/>
            <person name="Sato N."/>
            <person name="Blanc-Mathieu R."/>
            <person name="Endo H."/>
            <person name="Kuwata A."/>
            <person name="Ogata H."/>
        </authorList>
    </citation>
    <scope>NUCLEOTIDE SEQUENCE [LARGE SCALE GENOMIC DNA]</scope>
    <source>
        <strain evidence="3">NIES 3699</strain>
    </source>
</reference>
<comment type="caution">
    <text evidence="2">The sequence shown here is derived from an EMBL/GenBank/DDBJ whole genome shotgun (WGS) entry which is preliminary data.</text>
</comment>
<evidence type="ECO:0000256" key="1">
    <source>
        <dbReference type="SAM" id="MobiDB-lite"/>
    </source>
</evidence>
<feature type="region of interest" description="Disordered" evidence="1">
    <location>
        <begin position="107"/>
        <end position="130"/>
    </location>
</feature>
<feature type="region of interest" description="Disordered" evidence="1">
    <location>
        <begin position="47"/>
        <end position="71"/>
    </location>
</feature>
<dbReference type="Proteomes" id="UP001165160">
    <property type="component" value="Unassembled WGS sequence"/>
</dbReference>
<organism evidence="2 3">
    <name type="scientific">Triparma verrucosa</name>
    <dbReference type="NCBI Taxonomy" id="1606542"/>
    <lineage>
        <taxon>Eukaryota</taxon>
        <taxon>Sar</taxon>
        <taxon>Stramenopiles</taxon>
        <taxon>Ochrophyta</taxon>
        <taxon>Bolidophyceae</taxon>
        <taxon>Parmales</taxon>
        <taxon>Triparmaceae</taxon>
        <taxon>Triparma</taxon>
    </lineage>
</organism>
<feature type="compositionally biased region" description="Low complexity" evidence="1">
    <location>
        <begin position="47"/>
        <end position="56"/>
    </location>
</feature>
<protein>
    <submittedName>
        <fullName evidence="2">Uncharacterized protein</fullName>
    </submittedName>
</protein>
<gene>
    <name evidence="2" type="ORF">TrVE_jg5776</name>
</gene>
<feature type="region of interest" description="Disordered" evidence="1">
    <location>
        <begin position="145"/>
        <end position="174"/>
    </location>
</feature>
<dbReference type="EMBL" id="BRXX01000172">
    <property type="protein sequence ID" value="GMH95684.1"/>
    <property type="molecule type" value="Genomic_DNA"/>
</dbReference>